<protein>
    <recommendedName>
        <fullName evidence="4">DUF308 domain-containing protein</fullName>
    </recommendedName>
</protein>
<feature type="transmembrane region" description="Helical" evidence="1">
    <location>
        <begin position="155"/>
        <end position="175"/>
    </location>
</feature>
<feature type="transmembrane region" description="Helical" evidence="1">
    <location>
        <begin position="34"/>
        <end position="52"/>
    </location>
</feature>
<keyword evidence="3" id="KW-1185">Reference proteome</keyword>
<dbReference type="RefSeq" id="WP_147201004.1">
    <property type="nucleotide sequence ID" value="NZ_AUII01000001.1"/>
</dbReference>
<keyword evidence="1" id="KW-0812">Transmembrane</keyword>
<feature type="transmembrane region" description="Helical" evidence="1">
    <location>
        <begin position="124"/>
        <end position="143"/>
    </location>
</feature>
<feature type="transmembrane region" description="Helical" evidence="1">
    <location>
        <begin position="73"/>
        <end position="93"/>
    </location>
</feature>
<proteinExistence type="predicted"/>
<dbReference type="OrthoDB" id="10017347at2"/>
<feature type="transmembrane region" description="Helical" evidence="1">
    <location>
        <begin position="12"/>
        <end position="28"/>
    </location>
</feature>
<evidence type="ECO:0000256" key="1">
    <source>
        <dbReference type="SAM" id="Phobius"/>
    </source>
</evidence>
<evidence type="ECO:0008006" key="4">
    <source>
        <dbReference type="Google" id="ProtNLM"/>
    </source>
</evidence>
<organism evidence="2 3">
    <name type="scientific">Pseudonocardia asaccharolytica DSM 44247 = NBRC 16224</name>
    <dbReference type="NCBI Taxonomy" id="1123024"/>
    <lineage>
        <taxon>Bacteria</taxon>
        <taxon>Bacillati</taxon>
        <taxon>Actinomycetota</taxon>
        <taxon>Actinomycetes</taxon>
        <taxon>Pseudonocardiales</taxon>
        <taxon>Pseudonocardiaceae</taxon>
        <taxon>Pseudonocardia</taxon>
    </lineage>
</organism>
<comment type="caution">
    <text evidence="2">The sequence shown here is derived from an EMBL/GenBank/DDBJ whole genome shotgun (WGS) entry which is preliminary data.</text>
</comment>
<reference evidence="2 3" key="1">
    <citation type="submission" date="2019-07" db="EMBL/GenBank/DDBJ databases">
        <title>Whole genome shotgun sequence of Pseudonocardia asaccharolytica NBRC 16224.</title>
        <authorList>
            <person name="Hosoyama A."/>
            <person name="Uohara A."/>
            <person name="Ohji S."/>
            <person name="Ichikawa N."/>
        </authorList>
    </citation>
    <scope>NUCLEOTIDE SEQUENCE [LARGE SCALE GENOMIC DNA]</scope>
    <source>
        <strain evidence="2 3">NBRC 16224</strain>
    </source>
</reference>
<dbReference type="STRING" id="1123024.GCA_000423625_00094"/>
<sequence>MTRPYRVPDQVVVPYLEVIIGAAWWVAGTLALPSGIGTVLMAAGLGVTGALWTTARRRFGSGARLGSERRSRLLRLVLAALGLVVLAIVGLGATGWTELATPVVCGIVGAALFPLASLLQERSYVAVGGLLLVLGAAGALLALDAAGSTGPQGLVGMGAAAVLWMAGAVRLGLLADVRDRGRR</sequence>
<evidence type="ECO:0000313" key="3">
    <source>
        <dbReference type="Proteomes" id="UP000321328"/>
    </source>
</evidence>
<dbReference type="EMBL" id="BJVI01000012">
    <property type="protein sequence ID" value="GEL17791.1"/>
    <property type="molecule type" value="Genomic_DNA"/>
</dbReference>
<name>A0A511CZ14_9PSEU</name>
<accession>A0A511CZ14</accession>
<evidence type="ECO:0000313" key="2">
    <source>
        <dbReference type="EMBL" id="GEL17791.1"/>
    </source>
</evidence>
<keyword evidence="1" id="KW-0472">Membrane</keyword>
<dbReference type="AlphaFoldDB" id="A0A511CZ14"/>
<dbReference type="Proteomes" id="UP000321328">
    <property type="component" value="Unassembled WGS sequence"/>
</dbReference>
<gene>
    <name evidence="2" type="ORF">PA7_16280</name>
</gene>
<keyword evidence="1" id="KW-1133">Transmembrane helix</keyword>
<feature type="transmembrane region" description="Helical" evidence="1">
    <location>
        <begin position="99"/>
        <end position="119"/>
    </location>
</feature>